<dbReference type="CDD" id="cd17546">
    <property type="entry name" value="REC_hyHK_CKI1_RcsC-like"/>
    <property type="match status" value="1"/>
</dbReference>
<dbReference type="PROSITE" id="PS50110">
    <property type="entry name" value="RESPONSE_REGULATORY"/>
    <property type="match status" value="1"/>
</dbReference>
<comment type="catalytic activity">
    <reaction evidence="1">
        <text>ATP + protein L-histidine = ADP + protein N-phospho-L-histidine.</text>
        <dbReference type="EC" id="2.7.13.3"/>
    </reaction>
</comment>
<dbReference type="GO" id="GO:0016301">
    <property type="term" value="F:kinase activity"/>
    <property type="evidence" value="ECO:0007669"/>
    <property type="project" value="UniProtKB-KW"/>
</dbReference>
<dbReference type="PANTHER" id="PTHR45339:SF1">
    <property type="entry name" value="HYBRID SIGNAL TRANSDUCTION HISTIDINE KINASE J"/>
    <property type="match status" value="1"/>
</dbReference>
<dbReference type="InterPro" id="IPR011006">
    <property type="entry name" value="CheY-like_superfamily"/>
</dbReference>
<dbReference type="PROSITE" id="PS50109">
    <property type="entry name" value="HIS_KIN"/>
    <property type="match status" value="1"/>
</dbReference>
<feature type="transmembrane region" description="Helical" evidence="6">
    <location>
        <begin position="161"/>
        <end position="180"/>
    </location>
</feature>
<protein>
    <recommendedName>
        <fullName evidence="2">histidine kinase</fullName>
        <ecNumber evidence="2">2.7.13.3</ecNumber>
    </recommendedName>
</protein>
<reference evidence="9" key="1">
    <citation type="submission" date="2021-08" db="EMBL/GenBank/DDBJ databases">
        <authorList>
            <person name="Sakaguchi M."/>
            <person name="Kikuchi T."/>
            <person name="Urbanczyk H."/>
        </authorList>
    </citation>
    <scope>NUCLEOTIDE SEQUENCE</scope>
    <source>
        <strain evidence="9">020920N</strain>
    </source>
</reference>
<dbReference type="Proteomes" id="UP001056255">
    <property type="component" value="Chromosome I"/>
</dbReference>
<keyword evidence="3 5" id="KW-0597">Phosphoprotein</keyword>
<evidence type="ECO:0000313" key="9">
    <source>
        <dbReference type="EMBL" id="USH01155.1"/>
    </source>
</evidence>
<dbReference type="PRINTS" id="PR00344">
    <property type="entry name" value="BCTRLSENSOR"/>
</dbReference>
<evidence type="ECO:0000256" key="5">
    <source>
        <dbReference type="PROSITE-ProRule" id="PRU00169"/>
    </source>
</evidence>
<keyword evidence="9" id="KW-0808">Transferase</keyword>
<feature type="transmembrane region" description="Helical" evidence="6">
    <location>
        <begin position="251"/>
        <end position="272"/>
    </location>
</feature>
<sequence>MHELIQVISNNYIAIFLVAIAGIVAIWATNFARALAKNRSGITRPLYRPYRLYTMFISAWILSNAYFQSGLLVYFGDPAATIMALAANMFSGLAFAFAYLFSCRLVSEREGFQIKRWHWLFFQATCLITLLTNLTPGLNVVSVDVYDIGNFVIRFGPTSGVFFGILILLIIMTLTNFVLSSRSKIKLQQIKAKYMVLGMVAFIFSTFMAHFLIPVLFNDFSVVWVPPALSIIEALLVGYALLHNRFYSSRYIAMISVSFMLNAALYIVPISLLTTRHFQMESLLFVVWTVLTGMYWNRSHKFIRAQVNRLFYKEKGNPVENICNLIGDFRYSTDDAVVQLNKVLKAKFGRIQKVGSNSKENNLFLSCFHGDRSVLVKEELEYEIKHENPEAQEELRDVTRAMVNAGTSLVLPITNEKNEVTHLYMVSKEKENDLFSSEEIMGLQRLFDEANRFIVTEDKVRKSQVLAGSIAHEIRNPLTKIKYHFERIDADMFGVENGSLAPFASQDMKKLYQELSEGKKAVQLGTRFIDAILDELRGDDISTSLFSYHSVGELTSQALKDFSFYSEDHRDRIDLSLEEDFFFHGSDTLYSFVLLNLLKNAVYYFDAYPESRVGIHFTQTADGNTVHLIDTGPGISATQVTHVFDEFYTSGKKQGNGLGLSYCKRVMESFGGSIRCQSVEGEFTEFILTFPSVDQNEQDEETQGRIKQYVVGKSCLIVAQPEPGRWLSKELGALNIKVCFTNDVETGFTHELNQPVDFIVLEQSELAKDIGLVKALRTGDLGHHAQVTPVLVFGAKDSDPTEFSEHLVQGEIEGVFDKLTFLHSFENLIDEGKLAKLGSLIGKRVLVVDDMQVNRMLVKAYLTSEGITVDEAASGDEAIQKVENENFDLILMDIHMPGRNGIDTTHEIRRLVGPIPVIALSGEYSEEVTMAIREIMQDHLVKPITKQQLLKTLTKWLVDSFVSSKSMQNEPDTKH</sequence>
<dbReference type="InterPro" id="IPR003594">
    <property type="entry name" value="HATPase_dom"/>
</dbReference>
<feature type="transmembrane region" description="Helical" evidence="6">
    <location>
        <begin position="119"/>
        <end position="141"/>
    </location>
</feature>
<keyword evidence="6" id="KW-0812">Transmembrane</keyword>
<dbReference type="SUPFAM" id="SSF52172">
    <property type="entry name" value="CheY-like"/>
    <property type="match status" value="1"/>
</dbReference>
<feature type="transmembrane region" description="Helical" evidence="6">
    <location>
        <begin position="52"/>
        <end position="76"/>
    </location>
</feature>
<keyword evidence="10" id="KW-1185">Reference proteome</keyword>
<dbReference type="SMART" id="SM00387">
    <property type="entry name" value="HATPase_c"/>
    <property type="match status" value="1"/>
</dbReference>
<evidence type="ECO:0000256" key="3">
    <source>
        <dbReference type="ARBA" id="ARBA00022553"/>
    </source>
</evidence>
<dbReference type="SMART" id="SM00448">
    <property type="entry name" value="REC"/>
    <property type="match status" value="1"/>
</dbReference>
<dbReference type="SUPFAM" id="SSF55874">
    <property type="entry name" value="ATPase domain of HSP90 chaperone/DNA topoisomerase II/histidine kinase"/>
    <property type="match status" value="1"/>
</dbReference>
<evidence type="ECO:0000256" key="6">
    <source>
        <dbReference type="SAM" id="Phobius"/>
    </source>
</evidence>
<dbReference type="Pfam" id="PF00072">
    <property type="entry name" value="Response_reg"/>
    <property type="match status" value="1"/>
</dbReference>
<evidence type="ECO:0000256" key="4">
    <source>
        <dbReference type="ARBA" id="ARBA00023012"/>
    </source>
</evidence>
<keyword evidence="6" id="KW-1133">Transmembrane helix</keyword>
<accession>A0ABY4WTF0</accession>
<evidence type="ECO:0000259" key="8">
    <source>
        <dbReference type="PROSITE" id="PS50110"/>
    </source>
</evidence>
<evidence type="ECO:0000256" key="1">
    <source>
        <dbReference type="ARBA" id="ARBA00000085"/>
    </source>
</evidence>
<proteinExistence type="predicted"/>
<evidence type="ECO:0000259" key="7">
    <source>
        <dbReference type="PROSITE" id="PS50109"/>
    </source>
</evidence>
<name>A0ABY4WTF0_9GAMM</name>
<keyword evidence="4" id="KW-0902">Two-component regulatory system</keyword>
<dbReference type="InterPro" id="IPR001789">
    <property type="entry name" value="Sig_transdc_resp-reg_receiver"/>
</dbReference>
<dbReference type="EC" id="2.7.13.3" evidence="2"/>
<feature type="transmembrane region" description="Helical" evidence="6">
    <location>
        <begin position="223"/>
        <end position="242"/>
    </location>
</feature>
<feature type="transmembrane region" description="Helical" evidence="6">
    <location>
        <begin position="12"/>
        <end position="32"/>
    </location>
</feature>
<dbReference type="RefSeq" id="WP_251875247.1">
    <property type="nucleotide sequence ID" value="NZ_CP082275.1"/>
</dbReference>
<dbReference type="Gene3D" id="3.40.50.2300">
    <property type="match status" value="1"/>
</dbReference>
<feature type="domain" description="Response regulatory" evidence="8">
    <location>
        <begin position="844"/>
        <end position="957"/>
    </location>
</feature>
<evidence type="ECO:0000313" key="10">
    <source>
        <dbReference type="Proteomes" id="UP001056255"/>
    </source>
</evidence>
<feature type="modified residue" description="4-aspartylphosphate" evidence="5">
    <location>
        <position position="893"/>
    </location>
</feature>
<gene>
    <name evidence="9" type="ORF">K6Q96_09405</name>
</gene>
<dbReference type="Gene3D" id="3.30.565.10">
    <property type="entry name" value="Histidine kinase-like ATPase, C-terminal domain"/>
    <property type="match status" value="1"/>
</dbReference>
<dbReference type="InterPro" id="IPR004358">
    <property type="entry name" value="Sig_transdc_His_kin-like_C"/>
</dbReference>
<keyword evidence="9" id="KW-0418">Kinase</keyword>
<dbReference type="EMBL" id="CP082275">
    <property type="protein sequence ID" value="USH01155.1"/>
    <property type="molecule type" value="Genomic_DNA"/>
</dbReference>
<organism evidence="9 10">
    <name type="scientific">Grimontia kaedaensis</name>
    <dbReference type="NCBI Taxonomy" id="2872157"/>
    <lineage>
        <taxon>Bacteria</taxon>
        <taxon>Pseudomonadati</taxon>
        <taxon>Pseudomonadota</taxon>
        <taxon>Gammaproteobacteria</taxon>
        <taxon>Vibrionales</taxon>
        <taxon>Vibrionaceae</taxon>
        <taxon>Grimontia</taxon>
    </lineage>
</organism>
<dbReference type="PANTHER" id="PTHR45339">
    <property type="entry name" value="HYBRID SIGNAL TRANSDUCTION HISTIDINE KINASE J"/>
    <property type="match status" value="1"/>
</dbReference>
<evidence type="ECO:0000256" key="2">
    <source>
        <dbReference type="ARBA" id="ARBA00012438"/>
    </source>
</evidence>
<feature type="transmembrane region" description="Helical" evidence="6">
    <location>
        <begin position="192"/>
        <end position="217"/>
    </location>
</feature>
<feature type="domain" description="Histidine kinase" evidence="7">
    <location>
        <begin position="469"/>
        <end position="694"/>
    </location>
</feature>
<dbReference type="Pfam" id="PF02518">
    <property type="entry name" value="HATPase_c"/>
    <property type="match status" value="1"/>
</dbReference>
<dbReference type="InterPro" id="IPR005467">
    <property type="entry name" value="His_kinase_dom"/>
</dbReference>
<dbReference type="InterPro" id="IPR036890">
    <property type="entry name" value="HATPase_C_sf"/>
</dbReference>
<feature type="transmembrane region" description="Helical" evidence="6">
    <location>
        <begin position="82"/>
        <end position="107"/>
    </location>
</feature>
<keyword evidence="6" id="KW-0472">Membrane</keyword>